<reference evidence="4 5" key="1">
    <citation type="submission" date="2017-09" db="EMBL/GenBank/DDBJ databases">
        <title>Bloom of a denitrifying methanotroph, Candidatus Methylomirabilis limnetica, in a deep stratified lake.</title>
        <authorList>
            <person name="Graf J.S."/>
            <person name="Marchant H.K."/>
            <person name="Tienken D."/>
            <person name="Hach P.F."/>
            <person name="Brand A."/>
            <person name="Schubert C.J."/>
            <person name="Kuypers M.M."/>
            <person name="Milucka J."/>
        </authorList>
    </citation>
    <scope>NUCLEOTIDE SEQUENCE [LARGE SCALE GENOMIC DNA]</scope>
    <source>
        <strain evidence="4 5">Zug</strain>
    </source>
</reference>
<evidence type="ECO:0000259" key="3">
    <source>
        <dbReference type="Pfam" id="PF14238"/>
    </source>
</evidence>
<organism evidence="4 5">
    <name type="scientific">Candidatus Methylomirabilis limnetica</name>
    <dbReference type="NCBI Taxonomy" id="2033718"/>
    <lineage>
        <taxon>Bacteria</taxon>
        <taxon>Candidatus Methylomirabilota</taxon>
        <taxon>Candidatus Methylomirabilia</taxon>
        <taxon>Candidatus Methylomirabilales</taxon>
        <taxon>Candidatus Methylomirabilaceae</taxon>
        <taxon>Candidatus Methylomirabilis</taxon>
    </lineage>
</organism>
<dbReference type="Pfam" id="PF14238">
    <property type="entry name" value="DUF4340"/>
    <property type="match status" value="1"/>
</dbReference>
<evidence type="ECO:0000256" key="1">
    <source>
        <dbReference type="SAM" id="MobiDB-lite"/>
    </source>
</evidence>
<dbReference type="Proteomes" id="UP000241436">
    <property type="component" value="Unassembled WGS sequence"/>
</dbReference>
<reference evidence="5" key="2">
    <citation type="journal article" date="2018" name="Environ. Microbiol.">
        <title>Bloom of a denitrifying methanotroph, 'Candidatus Methylomirabilis limnetica', in a deep stratified lake.</title>
        <authorList>
            <person name="Graf J.S."/>
            <person name="Mayr M.J."/>
            <person name="Marchant H.K."/>
            <person name="Tienken D."/>
            <person name="Hach P.F."/>
            <person name="Brand A."/>
            <person name="Schubert C.J."/>
            <person name="Kuypers M.M."/>
            <person name="Milucka J."/>
        </authorList>
    </citation>
    <scope>NUCLEOTIDE SEQUENCE [LARGE SCALE GENOMIC DNA]</scope>
    <source>
        <strain evidence="5">Zug</strain>
    </source>
</reference>
<name>A0A2T4U160_9BACT</name>
<keyword evidence="2" id="KW-0472">Membrane</keyword>
<sequence length="374" mass="40129">MVGRGGGDDLHPAQGGEEHPHHLECDARTDGLLATGRRGTGPVPDLRDIGSPRAEAVAVRWRSLGLLVLVLAALAVAYYALETKGTLSGSDANRLFQAEAKDVEKISITRGEELIVLKREGDGWRLIEPVQATADVSEVASLLRTLLEAREERRIEEAPTGLADYGLERPSLHLSVTLKGGNTLPALLLGDVNPNGRSVYAKRPDQPAVFLATAIVRVRADRKPDDFRDKTLLALEPNEVTQIELVGKGQSISLSHAEGKGWEISKPIKVRADAAVIGQLLWKIKDARVTAFVGSGPDAKRRYGLERPDLIVELKDAGGVKRLLLKKAADPQVGLYAMTEPGEGVVTIDPAFLDSVPNGPDAFKQATQPASSSP</sequence>
<dbReference type="AlphaFoldDB" id="A0A2T4U160"/>
<feature type="region of interest" description="Disordered" evidence="1">
    <location>
        <begin position="1"/>
        <end position="23"/>
    </location>
</feature>
<keyword evidence="2" id="KW-0812">Transmembrane</keyword>
<dbReference type="EMBL" id="NVQC01000008">
    <property type="protein sequence ID" value="PTL37103.1"/>
    <property type="molecule type" value="Genomic_DNA"/>
</dbReference>
<dbReference type="InterPro" id="IPR025641">
    <property type="entry name" value="DUF4340"/>
</dbReference>
<evidence type="ECO:0000313" key="4">
    <source>
        <dbReference type="EMBL" id="PTL37103.1"/>
    </source>
</evidence>
<proteinExistence type="predicted"/>
<protein>
    <recommendedName>
        <fullName evidence="3">DUF4340 domain-containing protein</fullName>
    </recommendedName>
</protein>
<feature type="transmembrane region" description="Helical" evidence="2">
    <location>
        <begin position="63"/>
        <end position="81"/>
    </location>
</feature>
<feature type="domain" description="DUF4340" evidence="3">
    <location>
        <begin position="124"/>
        <end position="293"/>
    </location>
</feature>
<evidence type="ECO:0000313" key="5">
    <source>
        <dbReference type="Proteomes" id="UP000241436"/>
    </source>
</evidence>
<keyword evidence="5" id="KW-1185">Reference proteome</keyword>
<accession>A0A2T4U160</accession>
<gene>
    <name evidence="4" type="ORF">CLG94_00800</name>
</gene>
<evidence type="ECO:0000256" key="2">
    <source>
        <dbReference type="SAM" id="Phobius"/>
    </source>
</evidence>
<keyword evidence="2" id="KW-1133">Transmembrane helix</keyword>
<comment type="caution">
    <text evidence="4">The sequence shown here is derived from an EMBL/GenBank/DDBJ whole genome shotgun (WGS) entry which is preliminary data.</text>
</comment>